<dbReference type="EMBL" id="PFEA01000010">
    <property type="protein sequence ID" value="PJE60029.1"/>
    <property type="molecule type" value="Genomic_DNA"/>
</dbReference>
<reference evidence="3" key="1">
    <citation type="submission" date="2017-09" db="EMBL/GenBank/DDBJ databases">
        <title>Depth-based differentiation of microbial function through sediment-hosted aquifers and enrichment of novel symbionts in the deep terrestrial subsurface.</title>
        <authorList>
            <person name="Probst A.J."/>
            <person name="Ladd B."/>
            <person name="Jarett J.K."/>
            <person name="Geller-Mcgrath D.E."/>
            <person name="Sieber C.M.K."/>
            <person name="Emerson J.B."/>
            <person name="Anantharaman K."/>
            <person name="Thomas B.C."/>
            <person name="Malmstrom R."/>
            <person name="Stieglmeier M."/>
            <person name="Klingl A."/>
            <person name="Woyke T."/>
            <person name="Ryan C.M."/>
            <person name="Banfield J.F."/>
        </authorList>
    </citation>
    <scope>NUCLEOTIDE SEQUENCE [LARGE SCALE GENOMIC DNA]</scope>
</reference>
<sequence length="93" mass="10621">MNDERKMFTGNWKCSGCGGAITELPFQPDPAREGSLMCRDCHKKRQGDQPRRDNERKMFSGNWKCADCGGAITSLPFEPRDTSNLKCRDCFRK</sequence>
<dbReference type="Pfam" id="PF23477">
    <property type="entry name" value="zf_Tbcl_2"/>
    <property type="match status" value="1"/>
</dbReference>
<name>A0A2M8KJD6_9BACT</name>
<accession>A0A2M8KJD6</accession>
<protein>
    <recommendedName>
        <fullName evidence="1">CxxC-x17-CxxC domain-containing protein</fullName>
    </recommendedName>
</protein>
<gene>
    <name evidence="2" type="ORF">COU85_00485</name>
</gene>
<evidence type="ECO:0000313" key="3">
    <source>
        <dbReference type="Proteomes" id="UP000231086"/>
    </source>
</evidence>
<organism evidence="2 3">
    <name type="scientific">Candidatus Portnoybacteria bacterium CG10_big_fil_rev_8_21_14_0_10_44_7</name>
    <dbReference type="NCBI Taxonomy" id="1974816"/>
    <lineage>
        <taxon>Bacteria</taxon>
        <taxon>Candidatus Portnoyibacteriota</taxon>
    </lineage>
</organism>
<proteinExistence type="predicted"/>
<evidence type="ECO:0000313" key="2">
    <source>
        <dbReference type="EMBL" id="PJE60029.1"/>
    </source>
</evidence>
<feature type="domain" description="CxxC-x17-CxxC" evidence="1">
    <location>
        <begin position="63"/>
        <end position="93"/>
    </location>
</feature>
<dbReference type="InterPro" id="IPR036280">
    <property type="entry name" value="Multihaem_cyt_sf"/>
</dbReference>
<dbReference type="InterPro" id="IPR026363">
    <property type="entry name" value="CxxC-x17-CxxC_dom"/>
</dbReference>
<comment type="caution">
    <text evidence="2">The sequence shown here is derived from an EMBL/GenBank/DDBJ whole genome shotgun (WGS) entry which is preliminary data.</text>
</comment>
<dbReference type="AlphaFoldDB" id="A0A2M8KJD6"/>
<dbReference type="Proteomes" id="UP000231086">
    <property type="component" value="Unassembled WGS sequence"/>
</dbReference>
<dbReference type="SUPFAM" id="SSF48695">
    <property type="entry name" value="Multiheme cytochromes"/>
    <property type="match status" value="1"/>
</dbReference>
<evidence type="ECO:0000259" key="1">
    <source>
        <dbReference type="Pfam" id="PF23477"/>
    </source>
</evidence>